<feature type="transmembrane region" description="Helical" evidence="2">
    <location>
        <begin position="288"/>
        <end position="309"/>
    </location>
</feature>
<dbReference type="OrthoDB" id="10642249at2759"/>
<evidence type="ECO:0000256" key="2">
    <source>
        <dbReference type="SAM" id="Phobius"/>
    </source>
</evidence>
<feature type="region of interest" description="Disordered" evidence="1">
    <location>
        <begin position="47"/>
        <end position="112"/>
    </location>
</feature>
<keyword evidence="2" id="KW-0812">Transmembrane</keyword>
<keyword evidence="5" id="KW-1185">Reference proteome</keyword>
<feature type="signal peptide" evidence="3">
    <location>
        <begin position="1"/>
        <end position="16"/>
    </location>
</feature>
<protein>
    <submittedName>
        <fullName evidence="4">Uncharacterized protein</fullName>
    </submittedName>
</protein>
<feature type="compositionally biased region" description="Gly residues" evidence="1">
    <location>
        <begin position="256"/>
        <end position="271"/>
    </location>
</feature>
<accession>A0A914B6E5</accession>
<feature type="chain" id="PRO_5036811354" evidence="3">
    <location>
        <begin position="17"/>
        <end position="322"/>
    </location>
</feature>
<dbReference type="RefSeq" id="XP_038071534.1">
    <property type="nucleotide sequence ID" value="XM_038215606.1"/>
</dbReference>
<dbReference type="EnsemblMetazoa" id="XM_038215606.1">
    <property type="protein sequence ID" value="XP_038071534.1"/>
    <property type="gene ID" value="LOC119740341"/>
</dbReference>
<keyword evidence="3" id="KW-0732">Signal</keyword>
<feature type="region of interest" description="Disordered" evidence="1">
    <location>
        <begin position="256"/>
        <end position="275"/>
    </location>
</feature>
<evidence type="ECO:0000256" key="1">
    <source>
        <dbReference type="SAM" id="MobiDB-lite"/>
    </source>
</evidence>
<reference evidence="4" key="1">
    <citation type="submission" date="2022-11" db="UniProtKB">
        <authorList>
            <consortium name="EnsemblMetazoa"/>
        </authorList>
    </citation>
    <scope>IDENTIFICATION</scope>
</reference>
<sequence>MKGFLVFLPLLGFVAAQMNGHMGGAGQMNGHMGAAGQQNDPFFNDFGKGTGSKIQPAWAAPPRQSAPFGNGGNQAGQSSTTAPKHNPIPVGGPQVANNNPYANADPNAKTGSSGELAGFGNADVFHAVLDGNNAGAVGGAQPLPGPGTGRSSGTKKSLVDYNMYELPPDDVHPTISQNAGEGEAGIQIGAATDLDTGVGPASAEKINPYYFGDGLGVPGGGYRGPLLSNGRLSPAIDSPDIPKPVGAFDGLVPFGGGGGAGTNPDQNGGGNLLDDDQVVPHGASVGPIVGALFGVVIVGLVVGAVAVYVRKKRRHSGYCSPI</sequence>
<name>A0A914B6E5_PATMI</name>
<evidence type="ECO:0000313" key="5">
    <source>
        <dbReference type="Proteomes" id="UP000887568"/>
    </source>
</evidence>
<evidence type="ECO:0000256" key="3">
    <source>
        <dbReference type="SAM" id="SignalP"/>
    </source>
</evidence>
<keyword evidence="2" id="KW-1133">Transmembrane helix</keyword>
<dbReference type="AlphaFoldDB" id="A0A914B6E5"/>
<organism evidence="4 5">
    <name type="scientific">Patiria miniata</name>
    <name type="common">Bat star</name>
    <name type="synonym">Asterina miniata</name>
    <dbReference type="NCBI Taxonomy" id="46514"/>
    <lineage>
        <taxon>Eukaryota</taxon>
        <taxon>Metazoa</taxon>
        <taxon>Echinodermata</taxon>
        <taxon>Eleutherozoa</taxon>
        <taxon>Asterozoa</taxon>
        <taxon>Asteroidea</taxon>
        <taxon>Valvatacea</taxon>
        <taxon>Valvatida</taxon>
        <taxon>Asterinidae</taxon>
        <taxon>Patiria</taxon>
    </lineage>
</organism>
<proteinExistence type="predicted"/>
<dbReference type="GeneID" id="119740341"/>
<feature type="compositionally biased region" description="Low complexity" evidence="1">
    <location>
        <begin position="96"/>
        <end position="108"/>
    </location>
</feature>
<dbReference type="OMA" id="HNPIPVG"/>
<dbReference type="Proteomes" id="UP000887568">
    <property type="component" value="Unplaced"/>
</dbReference>
<keyword evidence="2" id="KW-0472">Membrane</keyword>
<evidence type="ECO:0000313" key="4">
    <source>
        <dbReference type="EnsemblMetazoa" id="XP_038071534.1"/>
    </source>
</evidence>